<feature type="compositionally biased region" description="Acidic residues" evidence="1">
    <location>
        <begin position="213"/>
        <end position="231"/>
    </location>
</feature>
<reference evidence="2 3" key="1">
    <citation type="submission" date="2018-11" db="EMBL/GenBank/DDBJ databases">
        <title>Genome sequence of Saitozyma podzolica DSM 27192.</title>
        <authorList>
            <person name="Aliyu H."/>
            <person name="Gorte O."/>
            <person name="Ochsenreither K."/>
        </authorList>
    </citation>
    <scope>NUCLEOTIDE SEQUENCE [LARGE SCALE GENOMIC DNA]</scope>
    <source>
        <strain evidence="2 3">DSM 27192</strain>
    </source>
</reference>
<comment type="caution">
    <text evidence="2">The sequence shown here is derived from an EMBL/GenBank/DDBJ whole genome shotgun (WGS) entry which is preliminary data.</text>
</comment>
<feature type="region of interest" description="Disordered" evidence="1">
    <location>
        <begin position="200"/>
        <end position="231"/>
    </location>
</feature>
<keyword evidence="3" id="KW-1185">Reference proteome</keyword>
<accession>A0A427YEV2</accession>
<evidence type="ECO:0000313" key="3">
    <source>
        <dbReference type="Proteomes" id="UP000279259"/>
    </source>
</evidence>
<dbReference type="Proteomes" id="UP000279259">
    <property type="component" value="Unassembled WGS sequence"/>
</dbReference>
<feature type="compositionally biased region" description="Basic and acidic residues" evidence="1">
    <location>
        <begin position="11"/>
        <end position="20"/>
    </location>
</feature>
<dbReference type="AlphaFoldDB" id="A0A427YEV2"/>
<name>A0A427YEV2_9TREE</name>
<feature type="region of interest" description="Disordered" evidence="1">
    <location>
        <begin position="1"/>
        <end position="37"/>
    </location>
</feature>
<sequence length="231" mass="25481">MRRATRQINGLERDVGEAARRQRNRSRTLKGWETRRGSERLSTVIDADEEWLDESIPASDLPSDDLLHALHDHASRFCSSHSLMLARDHRLQPIRGPSAPSVVRYTPTPAPAGSSIARSRRRGSTMMSIGHVSDKGDEEVAEGEENGEAERSVRPRGSQPGVARGPYVKRDMYSALDGTALVALGILVEEHVKRQLDAMGYQRREDVQRSAGSEDELAVDEGDANDSGDND</sequence>
<organism evidence="2 3">
    <name type="scientific">Saitozyma podzolica</name>
    <dbReference type="NCBI Taxonomy" id="1890683"/>
    <lineage>
        <taxon>Eukaryota</taxon>
        <taxon>Fungi</taxon>
        <taxon>Dikarya</taxon>
        <taxon>Basidiomycota</taxon>
        <taxon>Agaricomycotina</taxon>
        <taxon>Tremellomycetes</taxon>
        <taxon>Tremellales</taxon>
        <taxon>Trimorphomycetaceae</taxon>
        <taxon>Saitozyma</taxon>
    </lineage>
</organism>
<protein>
    <submittedName>
        <fullName evidence="2">Uncharacterized protein</fullName>
    </submittedName>
</protein>
<gene>
    <name evidence="2" type="ORF">EHS25_002057</name>
</gene>
<evidence type="ECO:0000256" key="1">
    <source>
        <dbReference type="SAM" id="MobiDB-lite"/>
    </source>
</evidence>
<dbReference type="OrthoDB" id="2565191at2759"/>
<feature type="compositionally biased region" description="Acidic residues" evidence="1">
    <location>
        <begin position="136"/>
        <end position="147"/>
    </location>
</feature>
<dbReference type="STRING" id="1890683.A0A427YEV2"/>
<proteinExistence type="predicted"/>
<evidence type="ECO:0000313" key="2">
    <source>
        <dbReference type="EMBL" id="RSH89507.1"/>
    </source>
</evidence>
<feature type="region of interest" description="Disordered" evidence="1">
    <location>
        <begin position="95"/>
        <end position="165"/>
    </location>
</feature>
<dbReference type="EMBL" id="RSCD01000013">
    <property type="protein sequence ID" value="RSH89507.1"/>
    <property type="molecule type" value="Genomic_DNA"/>
</dbReference>